<evidence type="ECO:0000313" key="2">
    <source>
        <dbReference type="Proteomes" id="UP000563151"/>
    </source>
</evidence>
<sequence>MYTCAMCSEHYCKIGKLDKLPTNCPCNEEEEQKKIKEAYSEEENYKLAYNSALVEAEGYCKKTRLEEIMDFANKCNFKKLGIAFCVGLSKEAKMLCKILTHNGFQVESVVCKSGSIPKEILNIKDNEKVRPGTYEAMCNPIGQATLLNNAKTDLNIMLGLCVGHDSLFIKYSNAPITVFAVKDRVLAHNPLGALYLSEGYYKNKLYK</sequence>
<evidence type="ECO:0000313" key="1">
    <source>
        <dbReference type="EMBL" id="MBC2398662.1"/>
    </source>
</evidence>
<dbReference type="RefSeq" id="WP_035148116.1">
    <property type="nucleotide sequence ID" value="NZ_JAAZWO010000016.1"/>
</dbReference>
<name>A0A923EBA5_CLOTT</name>
<protein>
    <submittedName>
        <fullName evidence="1">DUF1847 domain-containing protein</fullName>
    </submittedName>
</protein>
<dbReference type="Pfam" id="PF08901">
    <property type="entry name" value="DUF1847"/>
    <property type="match status" value="1"/>
</dbReference>
<proteinExistence type="predicted"/>
<dbReference type="AlphaFoldDB" id="A0A923EBA5"/>
<organism evidence="1 2">
    <name type="scientific">Clostridium tetanomorphum</name>
    <dbReference type="NCBI Taxonomy" id="1553"/>
    <lineage>
        <taxon>Bacteria</taxon>
        <taxon>Bacillati</taxon>
        <taxon>Bacillota</taxon>
        <taxon>Clostridia</taxon>
        <taxon>Eubacteriales</taxon>
        <taxon>Clostridiaceae</taxon>
        <taxon>Clostridium</taxon>
    </lineage>
</organism>
<dbReference type="Proteomes" id="UP000563151">
    <property type="component" value="Unassembled WGS sequence"/>
</dbReference>
<dbReference type="EMBL" id="JAAZWO010000016">
    <property type="protein sequence ID" value="MBC2398662.1"/>
    <property type="molecule type" value="Genomic_DNA"/>
</dbReference>
<comment type="caution">
    <text evidence="1">The sequence shown here is derived from an EMBL/GenBank/DDBJ whole genome shotgun (WGS) entry which is preliminary data.</text>
</comment>
<reference evidence="1 2" key="1">
    <citation type="submission" date="2020-04" db="EMBL/GenBank/DDBJ databases">
        <title>Genomic insights into acetone-butanol-ethanol (ABE) fermentation by sequencing solventogenic clostridia strains.</title>
        <authorList>
            <person name="Brown S."/>
        </authorList>
    </citation>
    <scope>NUCLEOTIDE SEQUENCE [LARGE SCALE GENOMIC DNA]</scope>
    <source>
        <strain evidence="1 2">DJ011</strain>
    </source>
</reference>
<dbReference type="InterPro" id="IPR014997">
    <property type="entry name" value="DUF1847"/>
</dbReference>
<accession>A0A923EBA5</accession>
<gene>
    <name evidence="1" type="ORF">HGG79_12890</name>
</gene>
<keyword evidence="2" id="KW-1185">Reference proteome</keyword>